<keyword evidence="3" id="KW-1185">Reference proteome</keyword>
<protein>
    <submittedName>
        <fullName evidence="2">Uncharacterized protein</fullName>
    </submittedName>
</protein>
<evidence type="ECO:0000256" key="1">
    <source>
        <dbReference type="SAM" id="MobiDB-lite"/>
    </source>
</evidence>
<dbReference type="Proteomes" id="UP000823388">
    <property type="component" value="Chromosome 5N"/>
</dbReference>
<dbReference type="EMBL" id="CM029046">
    <property type="protein sequence ID" value="KAG2589345.1"/>
    <property type="molecule type" value="Genomic_DNA"/>
</dbReference>
<feature type="compositionally biased region" description="Low complexity" evidence="1">
    <location>
        <begin position="134"/>
        <end position="151"/>
    </location>
</feature>
<feature type="region of interest" description="Disordered" evidence="1">
    <location>
        <begin position="1"/>
        <end position="157"/>
    </location>
</feature>
<evidence type="ECO:0000313" key="2">
    <source>
        <dbReference type="EMBL" id="KAG2589345.1"/>
    </source>
</evidence>
<dbReference type="AlphaFoldDB" id="A0A8T0RW95"/>
<sequence>MLPIRFQPRAVPRRSARRSVGLPTARPLPSRSSPTSCPLARAVPAPRAPLRPRAPHLPPPRSPLRPPPPPPHSALPPRAPLRPPPRPARRRGADTRARRLRRKLAPPPRSSLQPHPPPFRFPTLAAPPSSLSRTAPTPALAAAAKAQPTAPSLSPARHHHPLSLLTAAIALPLLRHDLRPSLLLRRQVATRGRGSCAVVLPPRRSPAPAASARRFPSRPRPSLALHLHLHLRSMAPNWDLSVSVMRWVRAQLWWLRSAARQPSRISPGGLSLEVSGLCSIRRFGWIFWAAVIVVRGRMFACGWVGVAIVGRVASSVASYRSLDLYGVLLWHGLWQLVGSF</sequence>
<evidence type="ECO:0000313" key="3">
    <source>
        <dbReference type="Proteomes" id="UP000823388"/>
    </source>
</evidence>
<proteinExistence type="predicted"/>
<organism evidence="2 3">
    <name type="scientific">Panicum virgatum</name>
    <name type="common">Blackwell switchgrass</name>
    <dbReference type="NCBI Taxonomy" id="38727"/>
    <lineage>
        <taxon>Eukaryota</taxon>
        <taxon>Viridiplantae</taxon>
        <taxon>Streptophyta</taxon>
        <taxon>Embryophyta</taxon>
        <taxon>Tracheophyta</taxon>
        <taxon>Spermatophyta</taxon>
        <taxon>Magnoliopsida</taxon>
        <taxon>Liliopsida</taxon>
        <taxon>Poales</taxon>
        <taxon>Poaceae</taxon>
        <taxon>PACMAD clade</taxon>
        <taxon>Panicoideae</taxon>
        <taxon>Panicodae</taxon>
        <taxon>Paniceae</taxon>
        <taxon>Panicinae</taxon>
        <taxon>Panicum</taxon>
        <taxon>Panicum sect. Hiantes</taxon>
    </lineage>
</organism>
<feature type="compositionally biased region" description="Pro residues" evidence="1">
    <location>
        <begin position="55"/>
        <end position="86"/>
    </location>
</feature>
<comment type="caution">
    <text evidence="2">The sequence shown here is derived from an EMBL/GenBank/DDBJ whole genome shotgun (WGS) entry which is preliminary data.</text>
</comment>
<reference evidence="2" key="1">
    <citation type="submission" date="2020-05" db="EMBL/GenBank/DDBJ databases">
        <title>WGS assembly of Panicum virgatum.</title>
        <authorList>
            <person name="Lovell J.T."/>
            <person name="Jenkins J."/>
            <person name="Shu S."/>
            <person name="Juenger T.E."/>
            <person name="Schmutz J."/>
        </authorList>
    </citation>
    <scope>NUCLEOTIDE SEQUENCE</scope>
    <source>
        <strain evidence="2">AP13</strain>
    </source>
</reference>
<accession>A0A8T0RW95</accession>
<name>A0A8T0RW95_PANVG</name>
<feature type="compositionally biased region" description="Pro residues" evidence="1">
    <location>
        <begin position="105"/>
        <end position="120"/>
    </location>
</feature>
<gene>
    <name evidence="2" type="ORF">PVAP13_5NG288900</name>
</gene>